<dbReference type="Gene3D" id="1.10.530.10">
    <property type="match status" value="1"/>
</dbReference>
<dbReference type="PANTHER" id="PTHR33734">
    <property type="entry name" value="LYSM DOMAIN-CONTAINING GPI-ANCHORED PROTEIN 2"/>
    <property type="match status" value="1"/>
</dbReference>
<evidence type="ECO:0000313" key="2">
    <source>
        <dbReference type="EMBL" id="ORJ57603.1"/>
    </source>
</evidence>
<dbReference type="SMART" id="SM00257">
    <property type="entry name" value="LysM"/>
    <property type="match status" value="3"/>
</dbReference>
<dbReference type="Gene3D" id="3.10.350.10">
    <property type="entry name" value="LysM domain"/>
    <property type="match status" value="3"/>
</dbReference>
<dbReference type="InterPro" id="IPR036779">
    <property type="entry name" value="LysM_dom_sf"/>
</dbReference>
<dbReference type="CDD" id="cd16894">
    <property type="entry name" value="MltD-like"/>
    <property type="match status" value="1"/>
</dbReference>
<dbReference type="AlphaFoldDB" id="A0A1X0XXD3"/>
<feature type="domain" description="LysM" evidence="1">
    <location>
        <begin position="456"/>
        <end position="500"/>
    </location>
</feature>
<dbReference type="Proteomes" id="UP000193136">
    <property type="component" value="Unassembled WGS sequence"/>
</dbReference>
<keyword evidence="3" id="KW-1185">Reference proteome</keyword>
<reference evidence="2 3" key="1">
    <citation type="submission" date="2017-03" db="EMBL/GenBank/DDBJ databases">
        <title>Genome sequence of Geothermobacter sp. EPR-M, Deep-Sea Iron Reducer.</title>
        <authorList>
            <person name="Tully B."/>
            <person name="Savalia P."/>
            <person name="Abuyen K."/>
            <person name="Baughan C."/>
            <person name="Romero E."/>
            <person name="Ronkowski C."/>
            <person name="Torres B."/>
            <person name="Tremblay J."/>
            <person name="Trujillo A."/>
            <person name="Tyler M."/>
            <person name="Perez-Rodriguez I."/>
            <person name="Amend J."/>
        </authorList>
    </citation>
    <scope>NUCLEOTIDE SEQUENCE [LARGE SCALE GENOMIC DNA]</scope>
    <source>
        <strain evidence="2 3">EPR-M</strain>
    </source>
</reference>
<dbReference type="SUPFAM" id="SSF53955">
    <property type="entry name" value="Lysozyme-like"/>
    <property type="match status" value="1"/>
</dbReference>
<dbReference type="Pfam" id="PF01476">
    <property type="entry name" value="LysM"/>
    <property type="match status" value="3"/>
</dbReference>
<dbReference type="EMBL" id="NAAD01000018">
    <property type="protein sequence ID" value="ORJ57603.1"/>
    <property type="molecule type" value="Genomic_DNA"/>
</dbReference>
<feature type="domain" description="LysM" evidence="1">
    <location>
        <begin position="392"/>
        <end position="436"/>
    </location>
</feature>
<dbReference type="Pfam" id="PF01464">
    <property type="entry name" value="SLT"/>
    <property type="match status" value="1"/>
</dbReference>
<dbReference type="CDD" id="cd00118">
    <property type="entry name" value="LysM"/>
    <property type="match status" value="3"/>
</dbReference>
<dbReference type="InterPro" id="IPR023346">
    <property type="entry name" value="Lysozyme-like_dom_sf"/>
</dbReference>
<accession>A0A1X0XXD3</accession>
<organism evidence="2 3">
    <name type="scientific">Geothermobacter hydrogeniphilus</name>
    <dbReference type="NCBI Taxonomy" id="1969733"/>
    <lineage>
        <taxon>Bacteria</taxon>
        <taxon>Pseudomonadati</taxon>
        <taxon>Thermodesulfobacteriota</taxon>
        <taxon>Desulfuromonadia</taxon>
        <taxon>Desulfuromonadales</taxon>
        <taxon>Geothermobacteraceae</taxon>
        <taxon>Geothermobacter</taxon>
    </lineage>
</organism>
<comment type="caution">
    <text evidence="2">The sequence shown here is derived from an EMBL/GenBank/DDBJ whole genome shotgun (WGS) entry which is preliminary data.</text>
</comment>
<protein>
    <submittedName>
        <fullName evidence="2">Lytic transglycosylase</fullName>
    </submittedName>
</protein>
<dbReference type="STRING" id="1969733.B5V00_13245"/>
<dbReference type="PANTHER" id="PTHR33734:SF22">
    <property type="entry name" value="MEMBRANE-BOUND LYTIC MUREIN TRANSGLYCOSYLASE D"/>
    <property type="match status" value="1"/>
</dbReference>
<dbReference type="InterPro" id="IPR008258">
    <property type="entry name" value="Transglycosylase_SLT_dom_1"/>
</dbReference>
<dbReference type="SUPFAM" id="SSF54106">
    <property type="entry name" value="LysM domain"/>
    <property type="match status" value="3"/>
</dbReference>
<feature type="domain" description="LysM" evidence="1">
    <location>
        <begin position="324"/>
        <end position="368"/>
    </location>
</feature>
<dbReference type="PROSITE" id="PS51782">
    <property type="entry name" value="LYSM"/>
    <property type="match status" value="3"/>
</dbReference>
<evidence type="ECO:0000259" key="1">
    <source>
        <dbReference type="PROSITE" id="PS51782"/>
    </source>
</evidence>
<proteinExistence type="predicted"/>
<sequence length="505" mass="57697">MSLLPGDFVLADRALLESEEPSSTLDLETLADTLLLTGFDQHPPEDEGLTTPASGKLFDFPVVENAKVKYFIDYYTHAGRKGFVRWLARSGRYLPRMRAIFAEQGLPRDLAYLAMVESGFNERAYSWANAVGPWQFIEKTGRHYGLKTDWWRDERRDFEKSTYAAARFLADLHDRFDGNWYLAVAAYNAGGGKISRAVRKYKSTDFWDISRGNFLQPETRNYVPKLLAVLLISKQPGKYGFDTVELQQPLVYDEVALPSATDLEVIAKLAGSDYRTIKQLNPELKRWSTPPGERGYVVRLPKGSYRRFVDAYAALDPADRVKYLRHRVKPGDTLLSLSKRHHVRVNDIIALNAIRNPRALKIGSDLILPLKKGYTRRPLDELRDDYVRSYRRSYKVRNGDSLWSIAKKFNVTQKQLRVWNRLGWSNLIHPGQTLVVSSKGAGGKRLKKHRGPLKRIVYRVRAGDSLWTIGRRYDVPTRQILAWNNLAADHILHPGDKLTLLVPAG</sequence>
<dbReference type="OrthoDB" id="9815002at2"/>
<dbReference type="InterPro" id="IPR018392">
    <property type="entry name" value="LysM"/>
</dbReference>
<dbReference type="GO" id="GO:0008932">
    <property type="term" value="F:lytic endotransglycosylase activity"/>
    <property type="evidence" value="ECO:0007669"/>
    <property type="project" value="TreeGrafter"/>
</dbReference>
<gene>
    <name evidence="2" type="ORF">B5V00_13245</name>
</gene>
<name>A0A1X0XXD3_9BACT</name>
<evidence type="ECO:0000313" key="3">
    <source>
        <dbReference type="Proteomes" id="UP000193136"/>
    </source>
</evidence>